<evidence type="ECO:0000259" key="8">
    <source>
        <dbReference type="Pfam" id="PF04085"/>
    </source>
</evidence>
<protein>
    <recommendedName>
        <fullName evidence="2">Cell shape-determining protein MreC</fullName>
    </recommendedName>
    <alternativeName>
        <fullName evidence="4">Cell shape protein MreC</fullName>
    </alternativeName>
</protein>
<dbReference type="InterPro" id="IPR042175">
    <property type="entry name" value="Cell/Rod_MreC_2"/>
</dbReference>
<gene>
    <name evidence="9" type="primary">mreC</name>
    <name evidence="9" type="ORF">IAA64_03140</name>
</gene>
<dbReference type="GO" id="GO:0008360">
    <property type="term" value="P:regulation of cell shape"/>
    <property type="evidence" value="ECO:0007669"/>
    <property type="project" value="UniProtKB-KW"/>
</dbReference>
<name>A0A9D1P5I4_9FIRM</name>
<dbReference type="EMBL" id="DVOT01000057">
    <property type="protein sequence ID" value="HIV26939.1"/>
    <property type="molecule type" value="Genomic_DNA"/>
</dbReference>
<dbReference type="PANTHER" id="PTHR34138:SF1">
    <property type="entry name" value="CELL SHAPE-DETERMINING PROTEIN MREC"/>
    <property type="match status" value="1"/>
</dbReference>
<dbReference type="Proteomes" id="UP000886884">
    <property type="component" value="Unassembled WGS sequence"/>
</dbReference>
<reference evidence="9" key="1">
    <citation type="submission" date="2020-10" db="EMBL/GenBank/DDBJ databases">
        <authorList>
            <person name="Gilroy R."/>
        </authorList>
    </citation>
    <scope>NUCLEOTIDE SEQUENCE</scope>
    <source>
        <strain evidence="9">CHK183-6373</strain>
    </source>
</reference>
<dbReference type="PANTHER" id="PTHR34138">
    <property type="entry name" value="CELL SHAPE-DETERMINING PROTEIN MREC"/>
    <property type="match status" value="1"/>
</dbReference>
<keyword evidence="7" id="KW-0472">Membrane</keyword>
<dbReference type="InterPro" id="IPR055342">
    <property type="entry name" value="MreC_beta-barrel_core"/>
</dbReference>
<evidence type="ECO:0000256" key="5">
    <source>
        <dbReference type="SAM" id="Coils"/>
    </source>
</evidence>
<sequence length="362" mass="39422">MARKKPRFKRPGSDLPRSRSKRLGRWMIGLAVTIGVVLVILFISSRSAGQVTVAENAAGSLLSPVQNLFSNITKSVRDWFTDRQTVADLQVANQELQLQVDNLTIQLQATEEERQENDRLRALLEAGERYEAQDPIYAEVIAKDVGVWFSTFTINRGTLHGVSVNNAVITADGLAGRVYEVGLNYAKVRSIIHSTSSVACLIQRTRDNGVLTGQVDVTETDECQMNYLPNVSSVVPGDTVVTSGVDMLFPKGLMVGTVTAVSRQTDTTDKSVLVQPAVDFYHLEEVLVLRVVIQNDEALAPVPTPSPKPTVTPKITPEPTLRPGTTPEPTPDGLWNYPTATPAPETVPTPAPTLPEEAWANS</sequence>
<evidence type="ECO:0000313" key="10">
    <source>
        <dbReference type="Proteomes" id="UP000886884"/>
    </source>
</evidence>
<feature type="domain" description="Rod shape-determining protein MreC beta-barrel core" evidence="8">
    <location>
        <begin position="140"/>
        <end position="289"/>
    </location>
</feature>
<evidence type="ECO:0000313" key="9">
    <source>
        <dbReference type="EMBL" id="HIV26939.1"/>
    </source>
</evidence>
<accession>A0A9D1P5I4</accession>
<feature type="transmembrane region" description="Helical" evidence="7">
    <location>
        <begin position="23"/>
        <end position="43"/>
    </location>
</feature>
<keyword evidence="7" id="KW-0812">Transmembrane</keyword>
<dbReference type="Gene3D" id="2.40.10.340">
    <property type="entry name" value="Rod shape-determining protein MreC, domain 1"/>
    <property type="match status" value="1"/>
</dbReference>
<evidence type="ECO:0000256" key="1">
    <source>
        <dbReference type="ARBA" id="ARBA00009369"/>
    </source>
</evidence>
<dbReference type="InterPro" id="IPR042177">
    <property type="entry name" value="Cell/Rod_1"/>
</dbReference>
<evidence type="ECO:0000256" key="7">
    <source>
        <dbReference type="SAM" id="Phobius"/>
    </source>
</evidence>
<keyword evidence="5" id="KW-0175">Coiled coil</keyword>
<evidence type="ECO:0000256" key="2">
    <source>
        <dbReference type="ARBA" id="ARBA00013855"/>
    </source>
</evidence>
<dbReference type="NCBIfam" id="TIGR00219">
    <property type="entry name" value="mreC"/>
    <property type="match status" value="1"/>
</dbReference>
<organism evidence="9 10">
    <name type="scientific">Candidatus Ornithocaccomicrobium faecavium</name>
    <dbReference type="NCBI Taxonomy" id="2840890"/>
    <lineage>
        <taxon>Bacteria</taxon>
        <taxon>Bacillati</taxon>
        <taxon>Bacillota</taxon>
        <taxon>Clostridia</taxon>
        <taxon>Candidatus Ornithocaccomicrobium</taxon>
    </lineage>
</organism>
<comment type="caution">
    <text evidence="9">The sequence shown here is derived from an EMBL/GenBank/DDBJ whole genome shotgun (WGS) entry which is preliminary data.</text>
</comment>
<dbReference type="AlphaFoldDB" id="A0A9D1P5I4"/>
<dbReference type="InterPro" id="IPR007221">
    <property type="entry name" value="MreC"/>
</dbReference>
<proteinExistence type="inferred from homology"/>
<evidence type="ECO:0000256" key="3">
    <source>
        <dbReference type="ARBA" id="ARBA00022960"/>
    </source>
</evidence>
<dbReference type="Gene3D" id="2.40.10.350">
    <property type="entry name" value="Rod shape-determining protein MreC, domain 2"/>
    <property type="match status" value="1"/>
</dbReference>
<keyword evidence="3" id="KW-0133">Cell shape</keyword>
<evidence type="ECO:0000256" key="6">
    <source>
        <dbReference type="SAM" id="MobiDB-lite"/>
    </source>
</evidence>
<evidence type="ECO:0000256" key="4">
    <source>
        <dbReference type="ARBA" id="ARBA00032089"/>
    </source>
</evidence>
<feature type="region of interest" description="Disordered" evidence="6">
    <location>
        <begin position="299"/>
        <end position="362"/>
    </location>
</feature>
<feature type="coiled-coil region" evidence="5">
    <location>
        <begin position="86"/>
        <end position="120"/>
    </location>
</feature>
<keyword evidence="7" id="KW-1133">Transmembrane helix</keyword>
<comment type="similarity">
    <text evidence="1">Belongs to the MreC family.</text>
</comment>
<dbReference type="Pfam" id="PF04085">
    <property type="entry name" value="MreC"/>
    <property type="match status" value="1"/>
</dbReference>
<reference evidence="9" key="2">
    <citation type="journal article" date="2021" name="PeerJ">
        <title>Extensive microbial diversity within the chicken gut microbiome revealed by metagenomics and culture.</title>
        <authorList>
            <person name="Gilroy R."/>
            <person name="Ravi A."/>
            <person name="Getino M."/>
            <person name="Pursley I."/>
            <person name="Horton D.L."/>
            <person name="Alikhan N.F."/>
            <person name="Baker D."/>
            <person name="Gharbi K."/>
            <person name="Hall N."/>
            <person name="Watson M."/>
            <person name="Adriaenssens E.M."/>
            <person name="Foster-Nyarko E."/>
            <person name="Jarju S."/>
            <person name="Secka A."/>
            <person name="Antonio M."/>
            <person name="Oren A."/>
            <person name="Chaudhuri R.R."/>
            <person name="La Ragione R."/>
            <person name="Hildebrand F."/>
            <person name="Pallen M.J."/>
        </authorList>
    </citation>
    <scope>NUCLEOTIDE SEQUENCE</scope>
    <source>
        <strain evidence="9">CHK183-6373</strain>
    </source>
</reference>
<dbReference type="GO" id="GO:0005886">
    <property type="term" value="C:plasma membrane"/>
    <property type="evidence" value="ECO:0007669"/>
    <property type="project" value="TreeGrafter"/>
</dbReference>